<keyword evidence="4" id="KW-0520">NAD</keyword>
<keyword evidence="3 8" id="KW-0560">Oxidoreductase</keyword>
<dbReference type="InterPro" id="IPR036291">
    <property type="entry name" value="NAD(P)-bd_dom_sf"/>
</dbReference>
<dbReference type="Gene3D" id="3.40.50.720">
    <property type="entry name" value="NAD(P)-binding Rossmann-like Domain"/>
    <property type="match status" value="1"/>
</dbReference>
<dbReference type="InterPro" id="IPR028281">
    <property type="entry name" value="Sirohaem_synthase_central"/>
</dbReference>
<dbReference type="GO" id="GO:0019354">
    <property type="term" value="P:siroheme biosynthetic process"/>
    <property type="evidence" value="ECO:0007669"/>
    <property type="project" value="UniProtKB-UniPathway"/>
</dbReference>
<dbReference type="UniPathway" id="UPA00262">
    <property type="reaction ID" value="UER00222"/>
</dbReference>
<dbReference type="PANTHER" id="PTHR35330:SF1">
    <property type="entry name" value="SIROHEME BIOSYNTHESIS PROTEIN MET8"/>
    <property type="match status" value="1"/>
</dbReference>
<dbReference type="EMBL" id="OUUY01000086">
    <property type="protein sequence ID" value="SPQ01006.1"/>
    <property type="molecule type" value="Genomic_DNA"/>
</dbReference>
<evidence type="ECO:0000313" key="9">
    <source>
        <dbReference type="Proteomes" id="UP000245125"/>
    </source>
</evidence>
<dbReference type="InterPro" id="IPR006367">
    <property type="entry name" value="Sirohaem_synthase_N"/>
</dbReference>
<evidence type="ECO:0000259" key="7">
    <source>
        <dbReference type="Pfam" id="PF14824"/>
    </source>
</evidence>
<name>A0A2U3QHW2_9BACT</name>
<sequence length="211" mass="22984">MNYYPAFLNLTDRKAVVVGGGKVAQRKVSALISSGADITLISPSLTKELRKSLTAGMIRHIPRQYRTGDLEGAFLVIAATDSAETNRRVSKDAPALVNVVDVPEECNFIAPSVVKRGHLVIAISTGGASPAFSRAIRQELQLLYGSEFSGYLKFVKEIRRKAMTAVPEKGRRERFLKGLASVEILATLRAKGIGAAKKVVTDRLKKFSRNL</sequence>
<dbReference type="Pfam" id="PF13241">
    <property type="entry name" value="NAD_binding_7"/>
    <property type="match status" value="1"/>
</dbReference>
<dbReference type="NCBIfam" id="TIGR01470">
    <property type="entry name" value="cysG_Nterm"/>
    <property type="match status" value="1"/>
</dbReference>
<dbReference type="PANTHER" id="PTHR35330">
    <property type="entry name" value="SIROHEME BIOSYNTHESIS PROTEIN MET8"/>
    <property type="match status" value="1"/>
</dbReference>
<gene>
    <name evidence="8" type="ORF">NBG4_40046</name>
</gene>
<proteinExistence type="predicted"/>
<evidence type="ECO:0000256" key="1">
    <source>
        <dbReference type="ARBA" id="ARBA00005010"/>
    </source>
</evidence>
<evidence type="ECO:0000256" key="6">
    <source>
        <dbReference type="ARBA" id="ARBA00047561"/>
    </source>
</evidence>
<dbReference type="Proteomes" id="UP000245125">
    <property type="component" value="Unassembled WGS sequence"/>
</dbReference>
<dbReference type="AlphaFoldDB" id="A0A2U3QHW2"/>
<dbReference type="Pfam" id="PF14824">
    <property type="entry name" value="Sirohm_synth_M"/>
    <property type="match status" value="1"/>
</dbReference>
<protein>
    <recommendedName>
        <fullName evidence="2">precorrin-2 dehydrogenase</fullName>
        <ecNumber evidence="2">1.3.1.76</ecNumber>
    </recommendedName>
</protein>
<evidence type="ECO:0000256" key="2">
    <source>
        <dbReference type="ARBA" id="ARBA00012400"/>
    </source>
</evidence>
<comment type="catalytic activity">
    <reaction evidence="6">
        <text>precorrin-2 + NAD(+) = sirohydrochlorin + NADH + 2 H(+)</text>
        <dbReference type="Rhea" id="RHEA:15613"/>
        <dbReference type="ChEBI" id="CHEBI:15378"/>
        <dbReference type="ChEBI" id="CHEBI:57540"/>
        <dbReference type="ChEBI" id="CHEBI:57945"/>
        <dbReference type="ChEBI" id="CHEBI:58351"/>
        <dbReference type="ChEBI" id="CHEBI:58827"/>
        <dbReference type="EC" id="1.3.1.76"/>
    </reaction>
</comment>
<keyword evidence="9" id="KW-1185">Reference proteome</keyword>
<accession>A0A2U3QHW2</accession>
<evidence type="ECO:0000256" key="3">
    <source>
        <dbReference type="ARBA" id="ARBA00023002"/>
    </source>
</evidence>
<evidence type="ECO:0000256" key="5">
    <source>
        <dbReference type="ARBA" id="ARBA00023244"/>
    </source>
</evidence>
<dbReference type="GO" id="GO:0004325">
    <property type="term" value="F:ferrochelatase activity"/>
    <property type="evidence" value="ECO:0007669"/>
    <property type="project" value="InterPro"/>
</dbReference>
<dbReference type="GO" id="GO:0043115">
    <property type="term" value="F:precorrin-2 dehydrogenase activity"/>
    <property type="evidence" value="ECO:0007669"/>
    <property type="project" value="UniProtKB-EC"/>
</dbReference>
<dbReference type="InterPro" id="IPR042518">
    <property type="entry name" value="SirC_C"/>
</dbReference>
<dbReference type="EC" id="1.3.1.76" evidence="2"/>
<organism evidence="8 9">
    <name type="scientific">Candidatus Sulfobium mesophilum</name>
    <dbReference type="NCBI Taxonomy" id="2016548"/>
    <lineage>
        <taxon>Bacteria</taxon>
        <taxon>Pseudomonadati</taxon>
        <taxon>Nitrospirota</taxon>
        <taxon>Nitrospiria</taxon>
        <taxon>Nitrospirales</taxon>
        <taxon>Nitrospiraceae</taxon>
        <taxon>Candidatus Sulfobium</taxon>
    </lineage>
</organism>
<dbReference type="InterPro" id="IPR028161">
    <property type="entry name" value="Met8-like"/>
</dbReference>
<dbReference type="SUPFAM" id="SSF51735">
    <property type="entry name" value="NAD(P)-binding Rossmann-fold domains"/>
    <property type="match status" value="1"/>
</dbReference>
<dbReference type="SUPFAM" id="SSF75615">
    <property type="entry name" value="Siroheme synthase middle domains-like"/>
    <property type="match status" value="1"/>
</dbReference>
<comment type="pathway">
    <text evidence="1">Porphyrin-containing compound metabolism; siroheme biosynthesis; sirohydrochlorin from precorrin-2: step 1/1.</text>
</comment>
<dbReference type="Gene3D" id="1.10.8.610">
    <property type="entry name" value="SirC, precorrin-2 dehydrogenase, C-terminal helical domain-like"/>
    <property type="match status" value="1"/>
</dbReference>
<reference evidence="9" key="1">
    <citation type="submission" date="2018-03" db="EMBL/GenBank/DDBJ databases">
        <authorList>
            <person name="Zecchin S."/>
        </authorList>
    </citation>
    <scope>NUCLEOTIDE SEQUENCE [LARGE SCALE GENOMIC DNA]</scope>
</reference>
<keyword evidence="5" id="KW-0627">Porphyrin biosynthesis</keyword>
<feature type="domain" description="Siroheme synthase central" evidence="7">
    <location>
        <begin position="116"/>
        <end position="140"/>
    </location>
</feature>
<evidence type="ECO:0000313" key="8">
    <source>
        <dbReference type="EMBL" id="SPQ01006.1"/>
    </source>
</evidence>
<evidence type="ECO:0000256" key="4">
    <source>
        <dbReference type="ARBA" id="ARBA00023027"/>
    </source>
</evidence>